<evidence type="ECO:0000256" key="2">
    <source>
        <dbReference type="ARBA" id="ARBA00022801"/>
    </source>
</evidence>
<dbReference type="GO" id="GO:0016787">
    <property type="term" value="F:hydrolase activity"/>
    <property type="evidence" value="ECO:0007669"/>
    <property type="project" value="UniProtKB-KW"/>
</dbReference>
<feature type="domain" description="DEAD/DEAH-box helicase" evidence="6">
    <location>
        <begin position="34"/>
        <end position="73"/>
    </location>
</feature>
<name>A0A087A160_9BIFI</name>
<dbReference type="Pfam" id="PF00270">
    <property type="entry name" value="DEAD"/>
    <property type="match status" value="1"/>
</dbReference>
<sequence>MPAADDDRPTFADLGVPGPLLRVLAADGKSEAFPIQADTLPDSLAGRDILGRGRTGSGKTLAFSIPLAARLMEAAWEPGMPMAEYRRNVKAIRREHLVEREAGGFHPHPRGSSSRRRASSPTRSTRSSSRSRRWRA</sequence>
<dbReference type="EMBL" id="JGYS01000016">
    <property type="protein sequence ID" value="KFI52510.1"/>
    <property type="molecule type" value="Genomic_DNA"/>
</dbReference>
<dbReference type="GO" id="GO:0005524">
    <property type="term" value="F:ATP binding"/>
    <property type="evidence" value="ECO:0007669"/>
    <property type="project" value="UniProtKB-KW"/>
</dbReference>
<keyword evidence="3 7" id="KW-0347">Helicase</keyword>
<dbReference type="InterPro" id="IPR011545">
    <property type="entry name" value="DEAD/DEAH_box_helicase_dom"/>
</dbReference>
<dbReference type="InterPro" id="IPR050079">
    <property type="entry name" value="DEAD_box_RNA_helicase"/>
</dbReference>
<dbReference type="GO" id="GO:0003724">
    <property type="term" value="F:RNA helicase activity"/>
    <property type="evidence" value="ECO:0007669"/>
    <property type="project" value="UniProtKB-EC"/>
</dbReference>
<feature type="compositionally biased region" description="Low complexity" evidence="5">
    <location>
        <begin position="119"/>
        <end position="128"/>
    </location>
</feature>
<dbReference type="InterPro" id="IPR027417">
    <property type="entry name" value="P-loop_NTPase"/>
</dbReference>
<reference evidence="7 8" key="1">
    <citation type="submission" date="2014-03" db="EMBL/GenBank/DDBJ databases">
        <title>Genomics of Bifidobacteria.</title>
        <authorList>
            <person name="Ventura M."/>
            <person name="Milani C."/>
            <person name="Lugli G.A."/>
        </authorList>
    </citation>
    <scope>NUCLEOTIDE SEQUENCE [LARGE SCALE GENOMIC DNA]</scope>
    <source>
        <strain evidence="7 8">DSM 23973</strain>
    </source>
</reference>
<evidence type="ECO:0000256" key="1">
    <source>
        <dbReference type="ARBA" id="ARBA00022741"/>
    </source>
</evidence>
<evidence type="ECO:0000313" key="7">
    <source>
        <dbReference type="EMBL" id="KFI52510.1"/>
    </source>
</evidence>
<keyword evidence="4" id="KW-0067">ATP-binding</keyword>
<evidence type="ECO:0000256" key="4">
    <source>
        <dbReference type="ARBA" id="ARBA00022840"/>
    </source>
</evidence>
<feature type="region of interest" description="Disordered" evidence="5">
    <location>
        <begin position="98"/>
        <end position="136"/>
    </location>
</feature>
<comment type="caution">
    <text evidence="7">The sequence shown here is derived from an EMBL/GenBank/DDBJ whole genome shotgun (WGS) entry which is preliminary data.</text>
</comment>
<dbReference type="AlphaFoldDB" id="A0A087A160"/>
<dbReference type="SUPFAM" id="SSF52540">
    <property type="entry name" value="P-loop containing nucleoside triphosphate hydrolases"/>
    <property type="match status" value="1"/>
</dbReference>
<keyword evidence="2 7" id="KW-0378">Hydrolase</keyword>
<protein>
    <submittedName>
        <fullName evidence="7">ATP-dependent RNA helicase</fullName>
        <ecNumber evidence="7">3.6.4.13</ecNumber>
    </submittedName>
</protein>
<evidence type="ECO:0000256" key="3">
    <source>
        <dbReference type="ARBA" id="ARBA00022806"/>
    </source>
</evidence>
<dbReference type="GO" id="GO:0005829">
    <property type="term" value="C:cytosol"/>
    <property type="evidence" value="ECO:0007669"/>
    <property type="project" value="TreeGrafter"/>
</dbReference>
<dbReference type="STRING" id="1437609.BCAL_1843"/>
<dbReference type="EC" id="3.6.4.13" evidence="7"/>
<evidence type="ECO:0000256" key="5">
    <source>
        <dbReference type="SAM" id="MobiDB-lite"/>
    </source>
</evidence>
<keyword evidence="1" id="KW-0547">Nucleotide-binding</keyword>
<proteinExistence type="predicted"/>
<evidence type="ECO:0000259" key="6">
    <source>
        <dbReference type="Pfam" id="PF00270"/>
    </source>
</evidence>
<gene>
    <name evidence="7" type="ORF">BCAL_1843</name>
</gene>
<accession>A0A087A160</accession>
<feature type="compositionally biased region" description="Basic residues" evidence="5">
    <location>
        <begin position="107"/>
        <end position="118"/>
    </location>
</feature>
<dbReference type="GO" id="GO:0003676">
    <property type="term" value="F:nucleic acid binding"/>
    <property type="evidence" value="ECO:0007669"/>
    <property type="project" value="InterPro"/>
</dbReference>
<dbReference type="Proteomes" id="UP000029072">
    <property type="component" value="Unassembled WGS sequence"/>
</dbReference>
<dbReference type="eggNOG" id="COG0513">
    <property type="taxonomic scope" value="Bacteria"/>
</dbReference>
<organism evidence="7 8">
    <name type="scientific">Bifidobacterium callitrichos DSM 23973</name>
    <dbReference type="NCBI Taxonomy" id="1437609"/>
    <lineage>
        <taxon>Bacteria</taxon>
        <taxon>Bacillati</taxon>
        <taxon>Actinomycetota</taxon>
        <taxon>Actinomycetes</taxon>
        <taxon>Bifidobacteriales</taxon>
        <taxon>Bifidobacteriaceae</taxon>
        <taxon>Bifidobacterium</taxon>
    </lineage>
</organism>
<dbReference type="PANTHER" id="PTHR47959">
    <property type="entry name" value="ATP-DEPENDENT RNA HELICASE RHLE-RELATED"/>
    <property type="match status" value="1"/>
</dbReference>
<dbReference type="PANTHER" id="PTHR47959:SF13">
    <property type="entry name" value="ATP-DEPENDENT RNA HELICASE RHLE"/>
    <property type="match status" value="1"/>
</dbReference>
<dbReference type="Gene3D" id="3.40.50.300">
    <property type="entry name" value="P-loop containing nucleotide triphosphate hydrolases"/>
    <property type="match status" value="1"/>
</dbReference>
<evidence type="ECO:0000313" key="8">
    <source>
        <dbReference type="Proteomes" id="UP000029072"/>
    </source>
</evidence>